<organism evidence="2 3">
    <name type="scientific">Reinekea blandensis MED297</name>
    <dbReference type="NCBI Taxonomy" id="314283"/>
    <lineage>
        <taxon>Bacteria</taxon>
        <taxon>Pseudomonadati</taxon>
        <taxon>Pseudomonadota</taxon>
        <taxon>Gammaproteobacteria</taxon>
        <taxon>Oceanospirillales</taxon>
        <taxon>Saccharospirillaceae</taxon>
        <taxon>Reinekea</taxon>
    </lineage>
</organism>
<gene>
    <name evidence="2" type="ORF">MED297_07906</name>
</gene>
<protein>
    <recommendedName>
        <fullName evidence="4">Questin oxidase family protein</fullName>
    </recommendedName>
</protein>
<evidence type="ECO:0000313" key="2">
    <source>
        <dbReference type="EMBL" id="EAR09996.1"/>
    </source>
</evidence>
<dbReference type="Pfam" id="PF14027">
    <property type="entry name" value="Questin_oxidase"/>
    <property type="match status" value="1"/>
</dbReference>
<keyword evidence="3" id="KW-1185">Reference proteome</keyword>
<dbReference type="GO" id="GO:0016491">
    <property type="term" value="F:oxidoreductase activity"/>
    <property type="evidence" value="ECO:0007669"/>
    <property type="project" value="UniProtKB-KW"/>
</dbReference>
<reference evidence="2 3" key="1">
    <citation type="submission" date="2006-02" db="EMBL/GenBank/DDBJ databases">
        <authorList>
            <person name="Pinhassi J."/>
            <person name="Pedros-Alio C."/>
            <person name="Ferriera S."/>
            <person name="Johnson J."/>
            <person name="Kravitz S."/>
            <person name="Halpern A."/>
            <person name="Remington K."/>
            <person name="Beeson K."/>
            <person name="Tran B."/>
            <person name="Rogers Y.-H."/>
            <person name="Friedman R."/>
            <person name="Venter J.C."/>
        </authorList>
    </citation>
    <scope>NUCLEOTIDE SEQUENCE [LARGE SCALE GENOMIC DNA]</scope>
    <source>
        <strain evidence="2 3">MED297</strain>
    </source>
</reference>
<comment type="caution">
    <text evidence="2">The sequence shown here is derived from an EMBL/GenBank/DDBJ whole genome shotgun (WGS) entry which is preliminary data.</text>
</comment>
<dbReference type="STRING" id="314283.MED297_07906"/>
<name>A4BCR4_9GAMM</name>
<dbReference type="HOGENOM" id="CLU_069111_0_0_6"/>
<evidence type="ECO:0000313" key="3">
    <source>
        <dbReference type="Proteomes" id="UP000005953"/>
    </source>
</evidence>
<evidence type="ECO:0008006" key="4">
    <source>
        <dbReference type="Google" id="ProtNLM"/>
    </source>
</evidence>
<sequence>MVISALRELGATKAHLQRYQALMAPKIRPMDAPECPIANDAQLLDWRGRRENYGGVFEYLSGQYQTLGLQPFLNHYLPMLAEGISGGAFHPLIRLGHAVHDRNDREVVAATAYWVWAYQALAYPSSDKPIAADPGDVLESLLNDQNWPEHPFEMPTITEAFEQVVNHPDYAALRFQITPDSLSFQRLNQLAIDLFWMHDDFTLLHGVTGMLAIGRVRRWLADERLLLEPMWRALVVAWLSTGLRWQPAEEPSSLPSLSLMQLRTLAAHGTRDHTVKLVAACLANFRKTERALYLHAAEREVLNDTQLQAMI</sequence>
<accession>A4BCR4</accession>
<keyword evidence="1" id="KW-0560">Oxidoreductase</keyword>
<evidence type="ECO:0000256" key="1">
    <source>
        <dbReference type="ARBA" id="ARBA00023002"/>
    </source>
</evidence>
<proteinExistence type="predicted"/>
<dbReference type="AlphaFoldDB" id="A4BCR4"/>
<dbReference type="EMBL" id="AAOE01000006">
    <property type="protein sequence ID" value="EAR09996.1"/>
    <property type="molecule type" value="Genomic_DNA"/>
</dbReference>
<dbReference type="InterPro" id="IPR025337">
    <property type="entry name" value="Questin_oxidase-like"/>
</dbReference>
<dbReference type="Proteomes" id="UP000005953">
    <property type="component" value="Unassembled WGS sequence"/>
</dbReference>